<accession>A0A445MCT1</accession>
<reference evidence="2" key="1">
    <citation type="journal article" date="2018" name="Data Brief">
        <title>Genome sequence data from 17 accessions of Ensete ventricosum, a staple food crop for millions in Ethiopia.</title>
        <authorList>
            <person name="Yemataw Z."/>
            <person name="Muzemil S."/>
            <person name="Ambachew D."/>
            <person name="Tripathi L."/>
            <person name="Tesfaye K."/>
            <person name="Chala A."/>
            <person name="Farbos A."/>
            <person name="O'Neill P."/>
            <person name="Moore K."/>
            <person name="Grant M."/>
            <person name="Studholme D.J."/>
        </authorList>
    </citation>
    <scope>NUCLEOTIDE SEQUENCE [LARGE SCALE GENOMIC DNA]</scope>
    <source>
        <tissue evidence="2">Leaf</tissue>
    </source>
</reference>
<proteinExistence type="predicted"/>
<evidence type="ECO:0000313" key="2">
    <source>
        <dbReference type="EMBL" id="RZR72051.1"/>
    </source>
</evidence>
<dbReference type="EMBL" id="KV875623">
    <property type="protein sequence ID" value="RZR72051.1"/>
    <property type="molecule type" value="Genomic_DNA"/>
</dbReference>
<gene>
    <name evidence="2" type="ORF">BHM03_00010113</name>
</gene>
<feature type="region of interest" description="Disordered" evidence="1">
    <location>
        <begin position="124"/>
        <end position="148"/>
    </location>
</feature>
<organism evidence="2">
    <name type="scientific">Ensete ventricosum</name>
    <name type="common">Abyssinian banana</name>
    <name type="synonym">Musa ensete</name>
    <dbReference type="NCBI Taxonomy" id="4639"/>
    <lineage>
        <taxon>Eukaryota</taxon>
        <taxon>Viridiplantae</taxon>
        <taxon>Streptophyta</taxon>
        <taxon>Embryophyta</taxon>
        <taxon>Tracheophyta</taxon>
        <taxon>Spermatophyta</taxon>
        <taxon>Magnoliopsida</taxon>
        <taxon>Liliopsida</taxon>
        <taxon>Zingiberales</taxon>
        <taxon>Musaceae</taxon>
        <taxon>Ensete</taxon>
    </lineage>
</organism>
<sequence length="225" mass="24926">MQFCDGLFYGVVIVDFEDGGWFLQEESNGEIFYTGGVLTARLLQRKKERCLGIAEGGAYFVTRSVEGTGRQELHWQEKRQLCHRLLLSRTSEREIRRWEEMAHSCSSDSGSYYARSDAMGREEQVGRDGLSFDSDGSEDQMAGKDTTRAGGRCWEGETGCGGGSNPFTAVHAAAELTMGAVGNEEKGVVSNVGRARVFCCWKKCYVFIEKQGSGRKGVDDGFCTW</sequence>
<name>A0A445MCT1_ENSVE</name>
<dbReference type="AlphaFoldDB" id="A0A445MCT1"/>
<dbReference type="Proteomes" id="UP000290560">
    <property type="component" value="Unassembled WGS sequence"/>
</dbReference>
<evidence type="ECO:0000256" key="1">
    <source>
        <dbReference type="SAM" id="MobiDB-lite"/>
    </source>
</evidence>
<protein>
    <submittedName>
        <fullName evidence="2">Uncharacterized protein</fullName>
    </submittedName>
</protein>